<name>A0A9D5BBD7_PEA</name>
<evidence type="ECO:0000256" key="1">
    <source>
        <dbReference type="ARBA" id="ARBA00001936"/>
    </source>
</evidence>
<evidence type="ECO:0000256" key="23">
    <source>
        <dbReference type="PROSITE-ProRule" id="PRU10112"/>
    </source>
</evidence>
<dbReference type="Gramene" id="Psat02G0358900-T1">
    <property type="protein sequence ID" value="KAI5437525.1"/>
    <property type="gene ID" value="KIW84_023589"/>
</dbReference>
<comment type="cofactor">
    <cofactor evidence="2">
        <name>Mg(2+)</name>
        <dbReference type="ChEBI" id="CHEBI:18420"/>
    </cofactor>
</comment>
<dbReference type="AlphaFoldDB" id="A0A9D5BBD7"/>
<dbReference type="InterPro" id="IPR015813">
    <property type="entry name" value="Pyrv/PenolPyrv_kinase-like_dom"/>
</dbReference>
<dbReference type="PROSITE" id="PS00393">
    <property type="entry name" value="PEPCASE_2"/>
    <property type="match status" value="1"/>
</dbReference>
<dbReference type="GO" id="GO:0008444">
    <property type="term" value="F:CDP-diacylglycerol-glycerol-3-phosphate 3-phosphatidyltransferase activity"/>
    <property type="evidence" value="ECO:0007669"/>
    <property type="project" value="UniProtKB-EC"/>
</dbReference>
<dbReference type="FunFam" id="1.20.1440.90:FF:000001">
    <property type="entry name" value="Phosphoenolpyruvate carboxylase 1"/>
    <property type="match status" value="1"/>
</dbReference>
<evidence type="ECO:0000256" key="6">
    <source>
        <dbReference type="ARBA" id="ARBA00008346"/>
    </source>
</evidence>
<evidence type="ECO:0000256" key="13">
    <source>
        <dbReference type="ARBA" id="ARBA00022692"/>
    </source>
</evidence>
<dbReference type="InterPro" id="IPR048254">
    <property type="entry name" value="CDP_ALCOHOL_P_TRANSF_CS"/>
</dbReference>
<comment type="cofactor">
    <cofactor evidence="1">
        <name>Mn(2+)</name>
        <dbReference type="ChEBI" id="CHEBI:29035"/>
    </cofactor>
</comment>
<evidence type="ECO:0000256" key="10">
    <source>
        <dbReference type="ARBA" id="ARBA00022516"/>
    </source>
</evidence>
<dbReference type="GO" id="GO:0030145">
    <property type="term" value="F:manganese ion binding"/>
    <property type="evidence" value="ECO:0007669"/>
    <property type="project" value="UniProtKB-ARBA"/>
</dbReference>
<keyword evidence="21" id="KW-0120">Carbon dioxide fixation</keyword>
<evidence type="ECO:0000256" key="21">
    <source>
        <dbReference type="ARBA" id="ARBA00023300"/>
    </source>
</evidence>
<protein>
    <submittedName>
        <fullName evidence="25">Phosphoenolpyruvate carboxylase 4</fullName>
    </submittedName>
</protein>
<dbReference type="Gene3D" id="1.20.1440.90">
    <property type="entry name" value="Phosphoenolpyruvate/pyruvate domain"/>
    <property type="match status" value="1"/>
</dbReference>
<dbReference type="Pfam" id="PF01066">
    <property type="entry name" value="CDP-OH_P_transf"/>
    <property type="match status" value="1"/>
</dbReference>
<evidence type="ECO:0000256" key="18">
    <source>
        <dbReference type="ARBA" id="ARBA00023209"/>
    </source>
</evidence>
<dbReference type="PRINTS" id="PR00150">
    <property type="entry name" value="PEPCARBXLASE"/>
</dbReference>
<dbReference type="PROSITE" id="PS00379">
    <property type="entry name" value="CDP_ALCOHOL_P_TRANSF"/>
    <property type="match status" value="1"/>
</dbReference>
<dbReference type="GO" id="GO:0016020">
    <property type="term" value="C:membrane"/>
    <property type="evidence" value="ECO:0007669"/>
    <property type="project" value="UniProtKB-SubCell"/>
</dbReference>
<dbReference type="EMBL" id="JAMSHJ010000002">
    <property type="protein sequence ID" value="KAI5437525.1"/>
    <property type="molecule type" value="Genomic_DNA"/>
</dbReference>
<accession>A0A9D5BBD7</accession>
<evidence type="ECO:0000256" key="7">
    <source>
        <dbReference type="ARBA" id="ARBA00010441"/>
    </source>
</evidence>
<dbReference type="Pfam" id="PF00311">
    <property type="entry name" value="PEPcase"/>
    <property type="match status" value="1"/>
</dbReference>
<keyword evidence="9" id="KW-0963">Cytoplasm</keyword>
<evidence type="ECO:0000313" key="26">
    <source>
        <dbReference type="Proteomes" id="UP001058974"/>
    </source>
</evidence>
<dbReference type="GO" id="GO:0006099">
    <property type="term" value="P:tricarboxylic acid cycle"/>
    <property type="evidence" value="ECO:0007669"/>
    <property type="project" value="InterPro"/>
</dbReference>
<evidence type="ECO:0000256" key="20">
    <source>
        <dbReference type="ARBA" id="ARBA00023264"/>
    </source>
</evidence>
<keyword evidence="13" id="KW-0812">Transmembrane</keyword>
<proteinExistence type="inferred from homology"/>
<organism evidence="25 26">
    <name type="scientific">Pisum sativum</name>
    <name type="common">Garden pea</name>
    <name type="synonym">Lathyrus oleraceus</name>
    <dbReference type="NCBI Taxonomy" id="3888"/>
    <lineage>
        <taxon>Eukaryota</taxon>
        <taxon>Viridiplantae</taxon>
        <taxon>Streptophyta</taxon>
        <taxon>Embryophyta</taxon>
        <taxon>Tracheophyta</taxon>
        <taxon>Spermatophyta</taxon>
        <taxon>Magnoliopsida</taxon>
        <taxon>eudicotyledons</taxon>
        <taxon>Gunneridae</taxon>
        <taxon>Pentapetalae</taxon>
        <taxon>rosids</taxon>
        <taxon>fabids</taxon>
        <taxon>Fabales</taxon>
        <taxon>Fabaceae</taxon>
        <taxon>Papilionoideae</taxon>
        <taxon>50 kb inversion clade</taxon>
        <taxon>NPAAA clade</taxon>
        <taxon>Hologalegina</taxon>
        <taxon>IRL clade</taxon>
        <taxon>Fabeae</taxon>
        <taxon>Lathyrus</taxon>
    </lineage>
</organism>
<keyword evidence="18" id="KW-0594">Phospholipid biosynthesis</keyword>
<dbReference type="PANTHER" id="PTHR30523:SF6">
    <property type="entry name" value="PHOSPHOENOLPYRUVATE CARBOXYLASE"/>
    <property type="match status" value="1"/>
</dbReference>
<evidence type="ECO:0000256" key="22">
    <source>
        <dbReference type="ARBA" id="ARBA00048586"/>
    </source>
</evidence>
<comment type="caution">
    <text evidence="25">The sequence shown here is derived from an EMBL/GenBank/DDBJ whole genome shotgun (WGS) entry which is preliminary data.</text>
</comment>
<evidence type="ECO:0000256" key="8">
    <source>
        <dbReference type="ARBA" id="ARBA00011881"/>
    </source>
</evidence>
<gene>
    <name evidence="25" type="ORF">KIW84_023589</name>
</gene>
<comment type="catalytic activity">
    <reaction evidence="22">
        <text>a CDP-1,2-diacyl-sn-glycerol + sn-glycerol 3-phosphate = a 1,2-diacyl-sn-glycero-3-phospho-(1'-sn-glycero-3'-phosphate) + CMP + H(+)</text>
        <dbReference type="Rhea" id="RHEA:12593"/>
        <dbReference type="ChEBI" id="CHEBI:15378"/>
        <dbReference type="ChEBI" id="CHEBI:57597"/>
        <dbReference type="ChEBI" id="CHEBI:58332"/>
        <dbReference type="ChEBI" id="CHEBI:60110"/>
        <dbReference type="ChEBI" id="CHEBI:60377"/>
        <dbReference type="EC" id="2.7.8.5"/>
    </reaction>
</comment>
<keyword evidence="26" id="KW-1185">Reference proteome</keyword>
<sequence>MFSTAATAAVKPLFLSFSNSFTSRNFHQHKRFRYTSSATKFPISNKPPSFSANLGLSGKALVSTVPPQPEPEQEQEQPQSSKLLTLPTILTLGRVAAVPLLVATFYLDGWQGTVATTTIFIAASVTDWLDGYIARKMNLKSSFGAFLDPVADKLMVAATLVLLCTRPLDVGLFAQAPWLLPIPAIAIIGREITMPAVREWAASQDSKLLEAVAVNNLGKWKTATQMTALAILLATRDSRFSSSREKKNNNLAYNNIFLSSMNPKQESPQLPGIAPYRVVLGNVKDKLERSRRRLELLLEDVACDYDPLDYYETADQLLEPLLLCYESLQSYGSGVLADGRLADLIRRVATFGMVLMKLDLRQESGRHADTLDAITTYLDMGTYSEWDEEKKLDFLTRELKGKRPLVPVSIEVPADVKEVLDTFQIAAELGSDSLGAYVISMASSASDVLAVELLQKDARLAATGELGRACPGGTLRVVPLFKTVKDLREAGSVIRKLLSIDWYHEHVIKNHNGHQEVMVGYSDSGKDAGRFTAAWELYKAQEDVVAACNDYGIKVTLFHGRGGSIGRGGGPTYLAIQSQPPGSVMGTLRSTEQGEMVEAKFGLPQIAVRQLEIYTTAVLLATLRPPLPSI</sequence>
<evidence type="ECO:0000256" key="11">
    <source>
        <dbReference type="ARBA" id="ARBA00022553"/>
    </source>
</evidence>
<evidence type="ECO:0000256" key="12">
    <source>
        <dbReference type="ARBA" id="ARBA00022679"/>
    </source>
</evidence>
<evidence type="ECO:0000313" key="25">
    <source>
        <dbReference type="EMBL" id="KAI5437525.1"/>
    </source>
</evidence>
<dbReference type="GO" id="GO:0008964">
    <property type="term" value="F:phosphoenolpyruvate carboxylase activity"/>
    <property type="evidence" value="ECO:0007669"/>
    <property type="project" value="InterPro"/>
</dbReference>
<evidence type="ECO:0000256" key="17">
    <source>
        <dbReference type="ARBA" id="ARBA00023136"/>
    </source>
</evidence>
<evidence type="ECO:0000256" key="15">
    <source>
        <dbReference type="ARBA" id="ARBA00022989"/>
    </source>
</evidence>
<reference evidence="25 26" key="1">
    <citation type="journal article" date="2022" name="Nat. Genet.">
        <title>Improved pea reference genome and pan-genome highlight genomic features and evolutionary characteristics.</title>
        <authorList>
            <person name="Yang T."/>
            <person name="Liu R."/>
            <person name="Luo Y."/>
            <person name="Hu S."/>
            <person name="Wang D."/>
            <person name="Wang C."/>
            <person name="Pandey M.K."/>
            <person name="Ge S."/>
            <person name="Xu Q."/>
            <person name="Li N."/>
            <person name="Li G."/>
            <person name="Huang Y."/>
            <person name="Saxena R.K."/>
            <person name="Ji Y."/>
            <person name="Li M."/>
            <person name="Yan X."/>
            <person name="He Y."/>
            <person name="Liu Y."/>
            <person name="Wang X."/>
            <person name="Xiang C."/>
            <person name="Varshney R.K."/>
            <person name="Ding H."/>
            <person name="Gao S."/>
            <person name="Zong X."/>
        </authorList>
    </citation>
    <scope>NUCLEOTIDE SEQUENCE [LARGE SCALE GENOMIC DNA]</scope>
    <source>
        <strain evidence="25 26">cv. Zhongwan 6</strain>
    </source>
</reference>
<comment type="pathway">
    <text evidence="5">Phospholipid metabolism; phosphatidylglycerol biosynthesis; phosphatidylglycerol from CDP-diacylglycerol: step 1/2.</text>
</comment>
<evidence type="ECO:0000256" key="14">
    <source>
        <dbReference type="ARBA" id="ARBA00022842"/>
    </source>
</evidence>
<dbReference type="GO" id="GO:0006655">
    <property type="term" value="P:phosphatidylglycerol biosynthetic process"/>
    <property type="evidence" value="ECO:0007669"/>
    <property type="project" value="UniProtKB-ARBA"/>
</dbReference>
<evidence type="ECO:0000256" key="9">
    <source>
        <dbReference type="ARBA" id="ARBA00022490"/>
    </source>
</evidence>
<dbReference type="InterPro" id="IPR021135">
    <property type="entry name" value="PEP_COase"/>
</dbReference>
<feature type="active site" evidence="23">
    <location>
        <position position="526"/>
    </location>
</feature>
<keyword evidence="11" id="KW-0597">Phosphoprotein</keyword>
<evidence type="ECO:0000256" key="24">
    <source>
        <dbReference type="RuleBase" id="RU003750"/>
    </source>
</evidence>
<comment type="subunit">
    <text evidence="8">Homotetramer.</text>
</comment>
<keyword evidence="10" id="KW-0444">Lipid biosynthesis</keyword>
<dbReference type="InterPro" id="IPR004570">
    <property type="entry name" value="Phosphatidylglycerol_P_synth"/>
</dbReference>
<dbReference type="InterPro" id="IPR033129">
    <property type="entry name" value="PEPCASE_His_AS"/>
</dbReference>
<comment type="subcellular location">
    <subcellularLocation>
        <location evidence="4">Cytoplasm</location>
    </subcellularLocation>
    <subcellularLocation>
        <location evidence="3">Membrane</location>
        <topology evidence="3">Multi-pass membrane protein</topology>
    </subcellularLocation>
</comment>
<keyword evidence="20" id="KW-1208">Phospholipid metabolism</keyword>
<evidence type="ECO:0000256" key="5">
    <source>
        <dbReference type="ARBA" id="ARBA00005042"/>
    </source>
</evidence>
<dbReference type="GO" id="GO:0005829">
    <property type="term" value="C:cytosol"/>
    <property type="evidence" value="ECO:0007669"/>
    <property type="project" value="TreeGrafter"/>
</dbReference>
<evidence type="ECO:0000256" key="2">
    <source>
        <dbReference type="ARBA" id="ARBA00001946"/>
    </source>
</evidence>
<evidence type="ECO:0000256" key="3">
    <source>
        <dbReference type="ARBA" id="ARBA00004141"/>
    </source>
</evidence>
<keyword evidence="14" id="KW-0460">Magnesium</keyword>
<keyword evidence="16" id="KW-0443">Lipid metabolism</keyword>
<dbReference type="Proteomes" id="UP001058974">
    <property type="component" value="Chromosome 2"/>
</dbReference>
<evidence type="ECO:0000256" key="4">
    <source>
        <dbReference type="ARBA" id="ARBA00004496"/>
    </source>
</evidence>
<keyword evidence="15" id="KW-1133">Transmembrane helix</keyword>
<dbReference type="NCBIfam" id="TIGR00560">
    <property type="entry name" value="pgsA"/>
    <property type="match status" value="1"/>
</dbReference>
<dbReference type="PANTHER" id="PTHR30523">
    <property type="entry name" value="PHOSPHOENOLPYRUVATE CARBOXYLASE"/>
    <property type="match status" value="1"/>
</dbReference>
<evidence type="ECO:0000256" key="16">
    <source>
        <dbReference type="ARBA" id="ARBA00023098"/>
    </source>
</evidence>
<comment type="similarity">
    <text evidence="7 24">Belongs to the CDP-alcohol phosphatidyltransferase class-I family.</text>
</comment>
<keyword evidence="12 24" id="KW-0808">Transferase</keyword>
<evidence type="ECO:0000256" key="19">
    <source>
        <dbReference type="ARBA" id="ARBA00023239"/>
    </source>
</evidence>
<dbReference type="GO" id="GO:0045995">
    <property type="term" value="P:regulation of embryonic development"/>
    <property type="evidence" value="ECO:0007669"/>
    <property type="project" value="UniProtKB-ARBA"/>
</dbReference>
<dbReference type="InterPro" id="IPR000462">
    <property type="entry name" value="CDP-OH_P_trans"/>
</dbReference>
<comment type="similarity">
    <text evidence="6">Belongs to the PEPCase type 1 family.</text>
</comment>
<dbReference type="GO" id="GO:0015977">
    <property type="term" value="P:carbon fixation"/>
    <property type="evidence" value="ECO:0007669"/>
    <property type="project" value="UniProtKB-KW"/>
</dbReference>
<dbReference type="SUPFAM" id="SSF51621">
    <property type="entry name" value="Phosphoenolpyruvate/pyruvate domain"/>
    <property type="match status" value="1"/>
</dbReference>
<dbReference type="FunFam" id="1.20.120.1760:FF:000008">
    <property type="entry name" value="CDP-diacylglycerol--glycerol-3-phosphate 3-phosphatidyltransferase 2"/>
    <property type="match status" value="1"/>
</dbReference>
<keyword evidence="17" id="KW-0472">Membrane</keyword>
<keyword evidence="19" id="KW-0456">Lyase</keyword>